<accession>K1XHP3</accession>
<protein>
    <submittedName>
        <fullName evidence="2">Oxalate decarboxylase oxdD</fullName>
    </submittedName>
</protein>
<proteinExistence type="predicted"/>
<dbReference type="InterPro" id="IPR011051">
    <property type="entry name" value="RmlC_Cupin_sf"/>
</dbReference>
<dbReference type="EMBL" id="JH921471">
    <property type="protein sequence ID" value="EKD11979.1"/>
    <property type="molecule type" value="Genomic_DNA"/>
</dbReference>
<dbReference type="SUPFAM" id="SSF51182">
    <property type="entry name" value="RmlC-like cupins"/>
    <property type="match status" value="1"/>
</dbReference>
<name>K1XHP3_MARBU</name>
<dbReference type="KEGG" id="mbe:MBM_09842"/>
<feature type="region of interest" description="Disordered" evidence="1">
    <location>
        <begin position="1"/>
        <end position="35"/>
    </location>
</feature>
<dbReference type="HOGENOM" id="CLU_2171606_0_0_1"/>
<dbReference type="Gene3D" id="2.60.120.10">
    <property type="entry name" value="Jelly Rolls"/>
    <property type="match status" value="1"/>
</dbReference>
<gene>
    <name evidence="2" type="ORF">MBM_09842</name>
</gene>
<dbReference type="InterPro" id="IPR014710">
    <property type="entry name" value="RmlC-like_jellyroll"/>
</dbReference>
<dbReference type="OrthoDB" id="10263073at2759"/>
<dbReference type="InParanoid" id="K1XHP3"/>
<feature type="compositionally biased region" description="Polar residues" evidence="1">
    <location>
        <begin position="1"/>
        <end position="27"/>
    </location>
</feature>
<dbReference type="AlphaFoldDB" id="K1XHP3"/>
<organism evidence="2 3">
    <name type="scientific">Marssonina brunnea f. sp. multigermtubi (strain MB_m1)</name>
    <name type="common">Marssonina leaf spot fungus</name>
    <dbReference type="NCBI Taxonomy" id="1072389"/>
    <lineage>
        <taxon>Eukaryota</taxon>
        <taxon>Fungi</taxon>
        <taxon>Dikarya</taxon>
        <taxon>Ascomycota</taxon>
        <taxon>Pezizomycotina</taxon>
        <taxon>Leotiomycetes</taxon>
        <taxon>Helotiales</taxon>
        <taxon>Drepanopezizaceae</taxon>
        <taxon>Drepanopeziza</taxon>
    </lineage>
</organism>
<keyword evidence="3" id="KW-1185">Reference proteome</keyword>
<reference evidence="2 3" key="1">
    <citation type="journal article" date="2012" name="BMC Genomics">
        <title>Sequencing the genome of Marssonina brunnea reveals fungus-poplar co-evolution.</title>
        <authorList>
            <person name="Zhu S."/>
            <person name="Cao Y.-Z."/>
            <person name="Jiang C."/>
            <person name="Tan B.-Y."/>
            <person name="Wang Z."/>
            <person name="Feng S."/>
            <person name="Zhang L."/>
            <person name="Su X.-H."/>
            <person name="Brejova B."/>
            <person name="Vinar T."/>
            <person name="Xu M."/>
            <person name="Wang M.-X."/>
            <person name="Zhang S.-G."/>
            <person name="Huang M.-R."/>
            <person name="Wu R."/>
            <person name="Zhou Y."/>
        </authorList>
    </citation>
    <scope>NUCLEOTIDE SEQUENCE [LARGE SCALE GENOMIC DNA]</scope>
    <source>
        <strain evidence="2 3">MB_m1</strain>
    </source>
</reference>
<evidence type="ECO:0000313" key="3">
    <source>
        <dbReference type="Proteomes" id="UP000006753"/>
    </source>
</evidence>
<dbReference type="Proteomes" id="UP000006753">
    <property type="component" value="Unassembled WGS sequence"/>
</dbReference>
<evidence type="ECO:0000313" key="2">
    <source>
        <dbReference type="EMBL" id="EKD11979.1"/>
    </source>
</evidence>
<evidence type="ECO:0000256" key="1">
    <source>
        <dbReference type="SAM" id="MobiDB-lite"/>
    </source>
</evidence>
<sequence>MDPDCNNSCTKEPSSPQLISSPQTNRHATGGGTNRQINLQNLENLGAQSTDSGTVPNLKWSFSDSKTKIFNGGWTRTQVVAYLLASHDLAAAQQHLKKGPVFSPKTAATT</sequence>